<proteinExistence type="predicted"/>
<protein>
    <submittedName>
        <fullName evidence="2">Uncharacterized protein</fullName>
    </submittedName>
</protein>
<evidence type="ECO:0000313" key="3">
    <source>
        <dbReference type="Proteomes" id="UP000283634"/>
    </source>
</evidence>
<accession>A0A3R7MJ51</accession>
<feature type="chain" id="PRO_5018603819" evidence="1">
    <location>
        <begin position="30"/>
        <end position="206"/>
    </location>
</feature>
<evidence type="ECO:0000313" key="2">
    <source>
        <dbReference type="EMBL" id="RNF06860.1"/>
    </source>
</evidence>
<feature type="signal peptide" evidence="1">
    <location>
        <begin position="1"/>
        <end position="29"/>
    </location>
</feature>
<dbReference type="GeneID" id="40327738"/>
<keyword evidence="3" id="KW-1185">Reference proteome</keyword>
<dbReference type="AlphaFoldDB" id="A0A3R7MJ51"/>
<dbReference type="EMBL" id="MKGL01000099">
    <property type="protein sequence ID" value="RNF06860.1"/>
    <property type="molecule type" value="Genomic_DNA"/>
</dbReference>
<name>A0A3R7MJ51_TRYRA</name>
<sequence length="206" mass="22190">MPTGNATFLLSVLFTAALSGFLCVEQATAKVGCAATVFSVQAANALRFSASPASSASWPRAIRECNKHHLHEEASLWVTALRYIVVTTEARRLGLDALQRGELRRRANLFFLLEKWHAPGCGDTAADVADETLAATLNEEMDGCRAWTDVANGRKYHMSFVLSGGGMARVEEAAALDAAVCGHADPTHADRIRLLLCAVAAWCQRC</sequence>
<dbReference type="RefSeq" id="XP_029239493.1">
    <property type="nucleotide sequence ID" value="XM_029380757.1"/>
</dbReference>
<comment type="caution">
    <text evidence="2">The sequence shown here is derived from an EMBL/GenBank/DDBJ whole genome shotgun (WGS) entry which is preliminary data.</text>
</comment>
<dbReference type="Proteomes" id="UP000283634">
    <property type="component" value="Unassembled WGS sequence"/>
</dbReference>
<evidence type="ECO:0000256" key="1">
    <source>
        <dbReference type="SAM" id="SignalP"/>
    </source>
</evidence>
<dbReference type="OrthoDB" id="10622742at2759"/>
<keyword evidence="1" id="KW-0732">Signal</keyword>
<dbReference type="VEuPathDB" id="TriTrypDB:TRSC58_01374"/>
<organism evidence="2 3">
    <name type="scientific">Trypanosoma rangeli</name>
    <dbReference type="NCBI Taxonomy" id="5698"/>
    <lineage>
        <taxon>Eukaryota</taxon>
        <taxon>Discoba</taxon>
        <taxon>Euglenozoa</taxon>
        <taxon>Kinetoplastea</taxon>
        <taxon>Metakinetoplastina</taxon>
        <taxon>Trypanosomatida</taxon>
        <taxon>Trypanosomatidae</taxon>
        <taxon>Trypanosoma</taxon>
        <taxon>Herpetosoma</taxon>
    </lineage>
</organism>
<gene>
    <name evidence="2" type="ORF">TraAM80_03805</name>
</gene>
<reference evidence="2 3" key="1">
    <citation type="journal article" date="2018" name="BMC Genomics">
        <title>Genomic comparison of Trypanosoma conorhini and Trypanosoma rangeli to Trypanosoma cruzi strains of high and low virulence.</title>
        <authorList>
            <person name="Bradwell K.R."/>
            <person name="Koparde V.N."/>
            <person name="Matveyev A.V."/>
            <person name="Serrano M.G."/>
            <person name="Alves J.M."/>
            <person name="Parikh H."/>
            <person name="Huang B."/>
            <person name="Lee V."/>
            <person name="Espinosa-Alvarez O."/>
            <person name="Ortiz P.A."/>
            <person name="Costa-Martins A.G."/>
            <person name="Teixeira M.M."/>
            <person name="Buck G.A."/>
        </authorList>
    </citation>
    <scope>NUCLEOTIDE SEQUENCE [LARGE SCALE GENOMIC DNA]</scope>
    <source>
        <strain evidence="2 3">AM80</strain>
    </source>
</reference>